<dbReference type="RefSeq" id="WP_078771430.1">
    <property type="nucleotide sequence ID" value="NZ_CBCSBR010000006.1"/>
</dbReference>
<evidence type="ECO:0008006" key="4">
    <source>
        <dbReference type="Google" id="ProtNLM"/>
    </source>
</evidence>
<feature type="signal peptide" evidence="1">
    <location>
        <begin position="1"/>
        <end position="18"/>
    </location>
</feature>
<gene>
    <name evidence="2" type="ORF">BAZ10_00805</name>
</gene>
<evidence type="ECO:0000313" key="3">
    <source>
        <dbReference type="Proteomes" id="UP000190813"/>
    </source>
</evidence>
<dbReference type="Proteomes" id="UP000190813">
    <property type="component" value="Unassembled WGS sequence"/>
</dbReference>
<dbReference type="SUPFAM" id="SSF54427">
    <property type="entry name" value="NTF2-like"/>
    <property type="match status" value="1"/>
</dbReference>
<evidence type="ECO:0000256" key="1">
    <source>
        <dbReference type="SAM" id="SignalP"/>
    </source>
</evidence>
<proteinExistence type="predicted"/>
<dbReference type="InterPro" id="IPR032710">
    <property type="entry name" value="NTF2-like_dom_sf"/>
</dbReference>
<sequence>MKVIILVLSLSFFSFTFAQNHNGEKAEINKVVQQFKESIIKKDSVTFYSLFHENPVVWIGLVKDKTQQKRLELNPANTKNFFRDTYEIFFRGILEEKDSTEEKFEDVQIINDEVIASVTFNYSFWFNNKMTNWGKEFWHLIKVDGKWKITSVVYSYELTKYYPKPK</sequence>
<dbReference type="AlphaFoldDB" id="A0A1T3MMB9"/>
<name>A0A1T3MMB9_9FLAO</name>
<evidence type="ECO:0000313" key="2">
    <source>
        <dbReference type="EMBL" id="OPC65812.1"/>
    </source>
</evidence>
<keyword evidence="3" id="KW-1185">Reference proteome</keyword>
<feature type="chain" id="PRO_5011961770" description="Nuclear transport factor 2 family protein" evidence="1">
    <location>
        <begin position="19"/>
        <end position="166"/>
    </location>
</feature>
<keyword evidence="1" id="KW-0732">Signal</keyword>
<protein>
    <recommendedName>
        <fullName evidence="4">Nuclear transport factor 2 family protein</fullName>
    </recommendedName>
</protein>
<reference evidence="2 3" key="1">
    <citation type="submission" date="2016-06" db="EMBL/GenBank/DDBJ databases">
        <title>Revisiting the taxonomy of the Elizabethkingia Genus based on Whole-Genome Sequencing, Optical Mapping, and MALDI-TOF.</title>
        <authorList>
            <person name="Nicholson A.C."/>
        </authorList>
    </citation>
    <scope>NUCLEOTIDE SEQUENCE [LARGE SCALE GENOMIC DNA]</scope>
    <source>
        <strain evidence="2 3">G4070</strain>
    </source>
</reference>
<comment type="caution">
    <text evidence="2">The sequence shown here is derived from an EMBL/GenBank/DDBJ whole genome shotgun (WGS) entry which is preliminary data.</text>
</comment>
<dbReference type="Gene3D" id="3.10.450.50">
    <property type="match status" value="1"/>
</dbReference>
<dbReference type="EMBL" id="MAHX01000013">
    <property type="protein sequence ID" value="OPC65812.1"/>
    <property type="molecule type" value="Genomic_DNA"/>
</dbReference>
<organism evidence="2 3">
    <name type="scientific">Elizabethkingia occulta</name>
    <dbReference type="NCBI Taxonomy" id="1867263"/>
    <lineage>
        <taxon>Bacteria</taxon>
        <taxon>Pseudomonadati</taxon>
        <taxon>Bacteroidota</taxon>
        <taxon>Flavobacteriia</taxon>
        <taxon>Flavobacteriales</taxon>
        <taxon>Weeksellaceae</taxon>
        <taxon>Elizabethkingia</taxon>
    </lineage>
</organism>
<accession>A0A1T3MMB9</accession>